<reference evidence="1 2" key="1">
    <citation type="submission" date="2016-07" db="EMBL/GenBank/DDBJ databases">
        <authorList>
            <consortium name="Pathogen Informatics"/>
        </authorList>
    </citation>
    <scope>NUCLEOTIDE SEQUENCE [LARGE SCALE GENOMIC DNA]</scope>
</reference>
<evidence type="ECO:0000313" key="2">
    <source>
        <dbReference type="Proteomes" id="UP000196402"/>
    </source>
</evidence>
<dbReference type="Proteomes" id="UP000196402">
    <property type="component" value="Unassembled WGS sequence"/>
</dbReference>
<name>A0A1G4EG16_PLAVI</name>
<dbReference type="VEuPathDB" id="PlasmoDB:PVP01_0007980"/>
<evidence type="ECO:0000313" key="1">
    <source>
        <dbReference type="EMBL" id="SCA83753.1"/>
    </source>
</evidence>
<dbReference type="EMBL" id="FLYH01000334">
    <property type="protein sequence ID" value="SCA83753.1"/>
    <property type="molecule type" value="Genomic_DNA"/>
</dbReference>
<gene>
    <name evidence="1" type="ORF">PVT01_000100700</name>
</gene>
<proteinExistence type="predicted"/>
<dbReference type="AlphaFoldDB" id="A0A1G4EG16"/>
<evidence type="ECO:0008006" key="3">
    <source>
        <dbReference type="Google" id="ProtNLM"/>
    </source>
</evidence>
<accession>A0A1G4EG16</accession>
<organism evidence="1 2">
    <name type="scientific">Plasmodium vivax</name>
    <name type="common">malaria parasite P. vivax</name>
    <dbReference type="NCBI Taxonomy" id="5855"/>
    <lineage>
        <taxon>Eukaryota</taxon>
        <taxon>Sar</taxon>
        <taxon>Alveolata</taxon>
        <taxon>Apicomplexa</taxon>
        <taxon>Aconoidasida</taxon>
        <taxon>Haemosporida</taxon>
        <taxon>Plasmodiidae</taxon>
        <taxon>Plasmodium</taxon>
        <taxon>Plasmodium (Plasmodium)</taxon>
    </lineage>
</organism>
<sequence>MLNGLNICFKRYLAEYAGETKIDKTGLYKNSPYYFENNETSNYHDYVSTYRNMKNSDSKKLKLYKTSYRHRYSKKKGLEKLDCYCEKILFDKFDYLHNCYCEKILFDKFDYLHKNMKNRDSKKLKLYKTSYRHRYSKKKGLEKLDCYCEKILFDKFDYLHNVKKRYLTKLII</sequence>
<protein>
    <recommendedName>
        <fullName evidence="3">VIR protein</fullName>
    </recommendedName>
</protein>